<evidence type="ECO:0000256" key="3">
    <source>
        <dbReference type="RuleBase" id="RU003560"/>
    </source>
</evidence>
<keyword evidence="2 3" id="KW-0663">Pyridoxal phosphate</keyword>
<sequence length="456" mass="48559">MVTASPHTDERIEAVVAEQERIFVERQPGSASRAARAGAVLAGGVTSSWQITRPQPVWLSHGAGSKIYDVDGGEYVDLHGGYGAGLAGHAHPAIVEAVQRQVARGTHFAQPTDDAIAVAEHLAGRFGLPLWRFCNSGTEATMDAVHLMRAFTGRDLIVKVEGCYHGHHDSVQVSVTPDVGDVGPADRPNQVPASTGIPAAIRDLTLVVGFNDLDAVARLLEEHRGQVAGMILEPIMMNAGIIPPVDGYLAGLGDLLHAHGALLTFDEVKTGLTVGPGGATARFGVRPDLVTLAKSIGGGLCCGAVGGSAEVMGFVAEGGYDMVGTFNGNPLTMAAIRAVMEHVSTPDAYDRIATLHHRIETHLDDSLRRHGLVGKPVVAGAKGCVTFLDRPVRDYRDFLEVDDRYNHAHWLFQHNGGVFLPPWGKTEQWLLSVQHDDADVDRFLANFDRFAAAVGG</sequence>
<dbReference type="Pfam" id="PF00202">
    <property type="entry name" value="Aminotran_3"/>
    <property type="match status" value="1"/>
</dbReference>
<dbReference type="Gene3D" id="3.40.640.10">
    <property type="entry name" value="Type I PLP-dependent aspartate aminotransferase-like (Major domain)"/>
    <property type="match status" value="1"/>
</dbReference>
<gene>
    <name evidence="4" type="ORF">GHK86_03615</name>
</gene>
<evidence type="ECO:0000256" key="2">
    <source>
        <dbReference type="ARBA" id="ARBA00022898"/>
    </source>
</evidence>
<keyword evidence="4" id="KW-0032">Aminotransferase</keyword>
<proteinExistence type="inferred from homology"/>
<dbReference type="InterPro" id="IPR015421">
    <property type="entry name" value="PyrdxlP-dep_Trfase_major"/>
</dbReference>
<dbReference type="EMBL" id="WJHE01000144">
    <property type="protein sequence ID" value="MST31817.1"/>
    <property type="molecule type" value="Genomic_DNA"/>
</dbReference>
<comment type="similarity">
    <text evidence="3">Belongs to the class-III pyridoxal-phosphate-dependent aminotransferase family.</text>
</comment>
<dbReference type="InterPro" id="IPR015422">
    <property type="entry name" value="PyrdxlP-dep_Trfase_small"/>
</dbReference>
<keyword evidence="5" id="KW-1185">Reference proteome</keyword>
<dbReference type="Gene3D" id="3.90.1150.10">
    <property type="entry name" value="Aspartate Aminotransferase, domain 1"/>
    <property type="match status" value="1"/>
</dbReference>
<accession>A0ABW9QPS2</accession>
<evidence type="ECO:0000313" key="5">
    <source>
        <dbReference type="Proteomes" id="UP000437736"/>
    </source>
</evidence>
<keyword evidence="4" id="KW-0808">Transferase</keyword>
<evidence type="ECO:0000256" key="1">
    <source>
        <dbReference type="ARBA" id="ARBA00001933"/>
    </source>
</evidence>
<organism evidence="4 5">
    <name type="scientific">Acidiferrimicrobium australe</name>
    <dbReference type="NCBI Taxonomy" id="2664430"/>
    <lineage>
        <taxon>Bacteria</taxon>
        <taxon>Bacillati</taxon>
        <taxon>Actinomycetota</taxon>
        <taxon>Acidimicrobiia</taxon>
        <taxon>Acidimicrobiales</taxon>
        <taxon>Acidimicrobiaceae</taxon>
        <taxon>Acidiferrimicrobium</taxon>
    </lineage>
</organism>
<dbReference type="Proteomes" id="UP000437736">
    <property type="component" value="Unassembled WGS sequence"/>
</dbReference>
<evidence type="ECO:0000313" key="4">
    <source>
        <dbReference type="EMBL" id="MST31817.1"/>
    </source>
</evidence>
<dbReference type="InterPro" id="IPR015424">
    <property type="entry name" value="PyrdxlP-dep_Trfase"/>
</dbReference>
<dbReference type="PANTHER" id="PTHR43713:SF3">
    <property type="entry name" value="GLUTAMATE-1-SEMIALDEHYDE 2,1-AMINOMUTASE 1, CHLOROPLASTIC-RELATED"/>
    <property type="match status" value="1"/>
</dbReference>
<dbReference type="PANTHER" id="PTHR43713">
    <property type="entry name" value="GLUTAMATE-1-SEMIALDEHYDE 2,1-AMINOMUTASE"/>
    <property type="match status" value="1"/>
</dbReference>
<dbReference type="GO" id="GO:0008483">
    <property type="term" value="F:transaminase activity"/>
    <property type="evidence" value="ECO:0007669"/>
    <property type="project" value="UniProtKB-KW"/>
</dbReference>
<comment type="cofactor">
    <cofactor evidence="1">
        <name>pyridoxal 5'-phosphate</name>
        <dbReference type="ChEBI" id="CHEBI:597326"/>
    </cofactor>
</comment>
<name>A0ABW9QPS2_9ACTN</name>
<dbReference type="CDD" id="cd00610">
    <property type="entry name" value="OAT_like"/>
    <property type="match status" value="1"/>
</dbReference>
<dbReference type="SUPFAM" id="SSF53383">
    <property type="entry name" value="PLP-dependent transferases"/>
    <property type="match status" value="1"/>
</dbReference>
<dbReference type="InterPro" id="IPR005814">
    <property type="entry name" value="Aminotrans_3"/>
</dbReference>
<comment type="caution">
    <text evidence="4">The sequence shown here is derived from an EMBL/GenBank/DDBJ whole genome shotgun (WGS) entry which is preliminary data.</text>
</comment>
<reference evidence="4 5" key="1">
    <citation type="submission" date="2019-11" db="EMBL/GenBank/DDBJ databases">
        <title>Acidiferrimicrobium australis gen. nov., sp. nov., an acidophilic and obligately heterotrophic, member of the Actinobacteria that catalyses dissimilatory oxido- reduction of iron isolated from metal-rich acidic water in Chile.</title>
        <authorList>
            <person name="Gonzalez D."/>
            <person name="Huber K."/>
            <person name="Hedrich S."/>
            <person name="Rojas-Villalobos C."/>
            <person name="Quatrini R."/>
            <person name="Dinamarca M.A."/>
            <person name="Schwarz A."/>
            <person name="Canales C."/>
            <person name="Nancucheo I."/>
        </authorList>
    </citation>
    <scope>NUCLEOTIDE SEQUENCE [LARGE SCALE GENOMIC DNA]</scope>
    <source>
        <strain evidence="4 5">USS-CCA1</strain>
    </source>
</reference>
<protein>
    <submittedName>
        <fullName evidence="4">Aminotransferase class III-fold pyridoxal phosphate-dependent enzyme</fullName>
    </submittedName>
</protein>